<dbReference type="GO" id="GO:0009306">
    <property type="term" value="P:protein secretion"/>
    <property type="evidence" value="ECO:0007669"/>
    <property type="project" value="InterPro"/>
</dbReference>
<proteinExistence type="predicted"/>
<dbReference type="PANTHER" id="PTHR34040:SF2">
    <property type="entry name" value="FLAGELLAR BIOSYNTHETIC PROTEIN FLIQ"/>
    <property type="match status" value="1"/>
</dbReference>
<keyword evidence="3 6" id="KW-0812">Transmembrane</keyword>
<organism evidence="7">
    <name type="scientific">marine metagenome</name>
    <dbReference type="NCBI Taxonomy" id="408172"/>
    <lineage>
        <taxon>unclassified sequences</taxon>
        <taxon>metagenomes</taxon>
        <taxon>ecological metagenomes</taxon>
    </lineage>
</organism>
<accession>A0A382ZPG5</accession>
<feature type="transmembrane region" description="Helical" evidence="6">
    <location>
        <begin position="51"/>
        <end position="69"/>
    </location>
</feature>
<keyword evidence="5 6" id="KW-0472">Membrane</keyword>
<name>A0A382ZPG5_9ZZZZ</name>
<dbReference type="Pfam" id="PF01313">
    <property type="entry name" value="Bac_export_3"/>
    <property type="match status" value="1"/>
</dbReference>
<dbReference type="PRINTS" id="PR00952">
    <property type="entry name" value="TYPE3IMQPROT"/>
</dbReference>
<comment type="subcellular location">
    <subcellularLocation>
        <location evidence="1">Cell membrane</location>
        <topology evidence="1">Multi-pass membrane protein</topology>
    </subcellularLocation>
</comment>
<feature type="non-terminal residue" evidence="7">
    <location>
        <position position="70"/>
    </location>
</feature>
<dbReference type="GO" id="GO:0005886">
    <property type="term" value="C:plasma membrane"/>
    <property type="evidence" value="ECO:0007669"/>
    <property type="project" value="UniProtKB-SubCell"/>
</dbReference>
<feature type="non-terminal residue" evidence="7">
    <location>
        <position position="1"/>
    </location>
</feature>
<dbReference type="InterPro" id="IPR002191">
    <property type="entry name" value="Bac_export_3"/>
</dbReference>
<evidence type="ECO:0000313" key="7">
    <source>
        <dbReference type="EMBL" id="SVD97486.1"/>
    </source>
</evidence>
<evidence type="ECO:0000256" key="4">
    <source>
        <dbReference type="ARBA" id="ARBA00022989"/>
    </source>
</evidence>
<reference evidence="7" key="1">
    <citation type="submission" date="2018-05" db="EMBL/GenBank/DDBJ databases">
        <authorList>
            <person name="Lanie J.A."/>
            <person name="Ng W.-L."/>
            <person name="Kazmierczak K.M."/>
            <person name="Andrzejewski T.M."/>
            <person name="Davidsen T.M."/>
            <person name="Wayne K.J."/>
            <person name="Tettelin H."/>
            <person name="Glass J.I."/>
            <person name="Rusch D."/>
            <person name="Podicherti R."/>
            <person name="Tsui H.-C.T."/>
            <person name="Winkler M.E."/>
        </authorList>
    </citation>
    <scope>NUCLEOTIDE SEQUENCE</scope>
</reference>
<protein>
    <recommendedName>
        <fullName evidence="8">Flagellar biosynthetic protein FliQ</fullName>
    </recommendedName>
</protein>
<evidence type="ECO:0000256" key="2">
    <source>
        <dbReference type="ARBA" id="ARBA00022475"/>
    </source>
</evidence>
<feature type="transmembrane region" description="Helical" evidence="6">
    <location>
        <begin position="12"/>
        <end position="39"/>
    </location>
</feature>
<evidence type="ECO:0000256" key="5">
    <source>
        <dbReference type="ARBA" id="ARBA00023136"/>
    </source>
</evidence>
<evidence type="ECO:0000256" key="6">
    <source>
        <dbReference type="SAM" id="Phobius"/>
    </source>
</evidence>
<evidence type="ECO:0008006" key="8">
    <source>
        <dbReference type="Google" id="ProtNLM"/>
    </source>
</evidence>
<sequence>MGFDENIEMVRLAFYQVLISSGPFLGSALAIGLLIGIVQAATSIQEMTLSFVPKVVLVIFAMGFMANFFI</sequence>
<keyword evidence="4 6" id="KW-1133">Transmembrane helix</keyword>
<evidence type="ECO:0000256" key="1">
    <source>
        <dbReference type="ARBA" id="ARBA00004651"/>
    </source>
</evidence>
<dbReference type="PANTHER" id="PTHR34040">
    <property type="entry name" value="FLAGELLAR BIOSYNTHETIC PROTEIN FLIQ"/>
    <property type="match status" value="1"/>
</dbReference>
<gene>
    <name evidence="7" type="ORF">METZ01_LOCUS450340</name>
</gene>
<dbReference type="AlphaFoldDB" id="A0A382ZPG5"/>
<keyword evidence="2" id="KW-1003">Cell membrane</keyword>
<evidence type="ECO:0000256" key="3">
    <source>
        <dbReference type="ARBA" id="ARBA00022692"/>
    </source>
</evidence>
<dbReference type="EMBL" id="UINC01185665">
    <property type="protein sequence ID" value="SVD97486.1"/>
    <property type="molecule type" value="Genomic_DNA"/>
</dbReference>